<dbReference type="SMART" id="SM00448">
    <property type="entry name" value="REC"/>
    <property type="match status" value="1"/>
</dbReference>
<reference evidence="3 4" key="1">
    <citation type="submission" date="2021-07" db="EMBL/GenBank/DDBJ databases">
        <title>Paenibacillus radiodurans sp. nov., isolated from the southeastern edge of Tengger Desert.</title>
        <authorList>
            <person name="Zhang G."/>
        </authorList>
    </citation>
    <scope>NUCLEOTIDE SEQUENCE [LARGE SCALE GENOMIC DNA]</scope>
    <source>
        <strain evidence="3 4">CCM 7311</strain>
    </source>
</reference>
<dbReference type="InterPro" id="IPR011006">
    <property type="entry name" value="CheY-like_superfamily"/>
</dbReference>
<evidence type="ECO:0000313" key="4">
    <source>
        <dbReference type="Proteomes" id="UP001519887"/>
    </source>
</evidence>
<dbReference type="Pfam" id="PF08664">
    <property type="entry name" value="YcbB"/>
    <property type="match status" value="1"/>
</dbReference>
<organism evidence="3 4">
    <name type="scientific">Paenibacillus sepulcri</name>
    <dbReference type="NCBI Taxonomy" id="359917"/>
    <lineage>
        <taxon>Bacteria</taxon>
        <taxon>Bacillati</taxon>
        <taxon>Bacillota</taxon>
        <taxon>Bacilli</taxon>
        <taxon>Bacillales</taxon>
        <taxon>Paenibacillaceae</taxon>
        <taxon>Paenibacillus</taxon>
    </lineage>
</organism>
<evidence type="ECO:0000313" key="3">
    <source>
        <dbReference type="EMBL" id="MBW7457803.1"/>
    </source>
</evidence>
<sequence>MLSFGIVDDDSASRLMLQFIIEKSGLGEVVISAGNGTTGEKGILIAKPDVVLIDLLMPDQDGIETIYHLKQHGFGGKYVMISQIENKEMIGKAYQAGIEFYIQKPINRVEVEAVLSRVHEQWKIGCYLGEIKASLSKLNSLSPELGSSPKKRTAREIIQSILMDLGIIGEGGSRDIVEIMEHLVHRQHPETLPPLKELYEVAARANKGFDSDTEKEGKAVEQRIRRTVMGALTNLASIGLTDYSNPKFEHYAPLYFDFQDVRLKMKEMDENLKTDKGKVNIKKFMQVLYMEVLDRVRDEQQQM</sequence>
<keyword evidence="4" id="KW-1185">Reference proteome</keyword>
<dbReference type="InterPro" id="IPR013972">
    <property type="entry name" value="YcbB"/>
</dbReference>
<dbReference type="Pfam" id="PF00072">
    <property type="entry name" value="Response_reg"/>
    <property type="match status" value="1"/>
</dbReference>
<accession>A0ABS7CA78</accession>
<name>A0ABS7CA78_9BACL</name>
<comment type="caution">
    <text evidence="3">The sequence shown here is derived from an EMBL/GenBank/DDBJ whole genome shotgun (WGS) entry which is preliminary data.</text>
</comment>
<evidence type="ECO:0000259" key="2">
    <source>
        <dbReference type="PROSITE" id="PS50110"/>
    </source>
</evidence>
<keyword evidence="1" id="KW-0597">Phosphoprotein</keyword>
<dbReference type="InterPro" id="IPR001789">
    <property type="entry name" value="Sig_transdc_resp-reg_receiver"/>
</dbReference>
<dbReference type="Proteomes" id="UP001519887">
    <property type="component" value="Unassembled WGS sequence"/>
</dbReference>
<evidence type="ECO:0000256" key="1">
    <source>
        <dbReference type="PROSITE-ProRule" id="PRU00169"/>
    </source>
</evidence>
<protein>
    <submittedName>
        <fullName evidence="3">Response regulator</fullName>
    </submittedName>
</protein>
<dbReference type="EMBL" id="JAHZIK010000968">
    <property type="protein sequence ID" value="MBW7457803.1"/>
    <property type="molecule type" value="Genomic_DNA"/>
</dbReference>
<gene>
    <name evidence="3" type="ORF">K0U00_27560</name>
</gene>
<dbReference type="Gene3D" id="3.40.50.2300">
    <property type="match status" value="1"/>
</dbReference>
<proteinExistence type="predicted"/>
<dbReference type="PANTHER" id="PTHR43228:SF8">
    <property type="entry name" value="TRANSCRIPTIONAL REGULATORY PROTEIN GLNL"/>
    <property type="match status" value="1"/>
</dbReference>
<dbReference type="InterPro" id="IPR052048">
    <property type="entry name" value="ST_Response_Regulator"/>
</dbReference>
<dbReference type="PROSITE" id="PS50110">
    <property type="entry name" value="RESPONSE_REGULATORY"/>
    <property type="match status" value="1"/>
</dbReference>
<feature type="modified residue" description="4-aspartylphosphate" evidence="1">
    <location>
        <position position="54"/>
    </location>
</feature>
<dbReference type="PANTHER" id="PTHR43228">
    <property type="entry name" value="TWO-COMPONENT RESPONSE REGULATOR"/>
    <property type="match status" value="1"/>
</dbReference>
<dbReference type="SUPFAM" id="SSF52172">
    <property type="entry name" value="CheY-like"/>
    <property type="match status" value="1"/>
</dbReference>
<feature type="domain" description="Response regulatory" evidence="2">
    <location>
        <begin position="3"/>
        <end position="119"/>
    </location>
</feature>